<comment type="caution">
    <text evidence="4">The sequence shown here is derived from an EMBL/GenBank/DDBJ whole genome shotgun (WGS) entry which is preliminary data.</text>
</comment>
<evidence type="ECO:0000313" key="4">
    <source>
        <dbReference type="EMBL" id="GAA4473255.1"/>
    </source>
</evidence>
<sequence length="334" mass="36789">MLARCLENRHPLSILLFSLFAGLCLRSTVAADDSVFVGEPELLQHHGAGEGPVWHPQLGLLTSGEGNINRRDLAGQTSVFRTDAGSNGLLFDRQGRLLICDNKRRRVERIEADGSLHVLTDSYDGSKFNQPNDLTIDSKNRIYFTDPQYGDRSGMEMLDDQGRKVEGVYRIDPDGSVTRIITHEVDRPNGLIITPDDRYLYVADNNNELGGARKLWRFSMHADGTPDLETQTLIHDWGTTRGPDGMKLDQRGRLYVAAGLNKPRPPAQTADAPTAGIYVFSPEGKQIGFLAIPRDETTNCAFGGKDGKTLFVTAGGTLWSVRTEVPGYQVFGGK</sequence>
<dbReference type="InterPro" id="IPR013658">
    <property type="entry name" value="SGL"/>
</dbReference>
<dbReference type="EMBL" id="BAABGA010000120">
    <property type="protein sequence ID" value="GAA4473255.1"/>
    <property type="molecule type" value="Genomic_DNA"/>
</dbReference>
<evidence type="ECO:0000256" key="2">
    <source>
        <dbReference type="SAM" id="SignalP"/>
    </source>
</evidence>
<gene>
    <name evidence="4" type="ORF">GCM10023156_70940</name>
</gene>
<keyword evidence="5" id="KW-1185">Reference proteome</keyword>
<reference evidence="5" key="1">
    <citation type="journal article" date="2019" name="Int. J. Syst. Evol. Microbiol.">
        <title>The Global Catalogue of Microorganisms (GCM) 10K type strain sequencing project: providing services to taxonomists for standard genome sequencing and annotation.</title>
        <authorList>
            <consortium name="The Broad Institute Genomics Platform"/>
            <consortium name="The Broad Institute Genome Sequencing Center for Infectious Disease"/>
            <person name="Wu L."/>
            <person name="Ma J."/>
        </authorList>
    </citation>
    <scope>NUCLEOTIDE SEQUENCE [LARGE SCALE GENOMIC DNA]</scope>
    <source>
        <strain evidence="5">JCM 17759</strain>
    </source>
</reference>
<evidence type="ECO:0000313" key="5">
    <source>
        <dbReference type="Proteomes" id="UP001500840"/>
    </source>
</evidence>
<feature type="signal peptide" evidence="2">
    <location>
        <begin position="1"/>
        <end position="30"/>
    </location>
</feature>
<dbReference type="Pfam" id="PF08450">
    <property type="entry name" value="SGL"/>
    <property type="match status" value="1"/>
</dbReference>
<evidence type="ECO:0000256" key="1">
    <source>
        <dbReference type="ARBA" id="ARBA00022801"/>
    </source>
</evidence>
<proteinExistence type="predicted"/>
<feature type="chain" id="PRO_5045903298" evidence="2">
    <location>
        <begin position="31"/>
        <end position="334"/>
    </location>
</feature>
<name>A0ABP8NTW1_9BACT</name>
<dbReference type="PANTHER" id="PTHR47572:SF4">
    <property type="entry name" value="LACTONASE DRP35"/>
    <property type="match status" value="1"/>
</dbReference>
<feature type="domain" description="SMP-30/Gluconolactonase/LRE-like region" evidence="3">
    <location>
        <begin position="49"/>
        <end position="314"/>
    </location>
</feature>
<dbReference type="InterPro" id="IPR051262">
    <property type="entry name" value="SMP-30/CGR1_Lactonase"/>
</dbReference>
<keyword evidence="2" id="KW-0732">Signal</keyword>
<dbReference type="Gene3D" id="2.120.10.30">
    <property type="entry name" value="TolB, C-terminal domain"/>
    <property type="match status" value="1"/>
</dbReference>
<dbReference type="Proteomes" id="UP001500840">
    <property type="component" value="Unassembled WGS sequence"/>
</dbReference>
<dbReference type="PANTHER" id="PTHR47572">
    <property type="entry name" value="LIPOPROTEIN-RELATED"/>
    <property type="match status" value="1"/>
</dbReference>
<dbReference type="InterPro" id="IPR011042">
    <property type="entry name" value="6-blade_b-propeller_TolB-like"/>
</dbReference>
<evidence type="ECO:0000259" key="3">
    <source>
        <dbReference type="Pfam" id="PF08450"/>
    </source>
</evidence>
<protein>
    <submittedName>
        <fullName evidence="4">SMP-30/gluconolactonase/LRE family protein</fullName>
    </submittedName>
</protein>
<accession>A0ABP8NTW1</accession>
<keyword evidence="1" id="KW-0378">Hydrolase</keyword>
<dbReference type="SUPFAM" id="SSF63829">
    <property type="entry name" value="Calcium-dependent phosphotriesterase"/>
    <property type="match status" value="1"/>
</dbReference>
<organism evidence="4 5">
    <name type="scientific">Novipirellula rosea</name>
    <dbReference type="NCBI Taxonomy" id="1031540"/>
    <lineage>
        <taxon>Bacteria</taxon>
        <taxon>Pseudomonadati</taxon>
        <taxon>Planctomycetota</taxon>
        <taxon>Planctomycetia</taxon>
        <taxon>Pirellulales</taxon>
        <taxon>Pirellulaceae</taxon>
        <taxon>Novipirellula</taxon>
    </lineage>
</organism>